<accession>G8R3Y3</accession>
<dbReference type="OrthoDB" id="963621at2"/>
<gene>
    <name evidence="1" type="ordered locus">Oweho_1005</name>
</gene>
<dbReference type="STRING" id="926562.Oweho_1005"/>
<dbReference type="EMBL" id="CP003156">
    <property type="protein sequence ID" value="AEV32015.1"/>
    <property type="molecule type" value="Genomic_DNA"/>
</dbReference>
<dbReference type="HOGENOM" id="CLU_170431_0_0_10"/>
<keyword evidence="2" id="KW-1185">Reference proteome</keyword>
<dbReference type="eggNOG" id="ENOG50331Z4">
    <property type="taxonomic scope" value="Bacteria"/>
</dbReference>
<dbReference type="Proteomes" id="UP000005631">
    <property type="component" value="Chromosome"/>
</dbReference>
<reference evidence="1 2" key="1">
    <citation type="journal article" date="2012" name="Stand. Genomic Sci.">
        <title>Genome sequence of the orange-pigmented seawater bacterium Owenweeksia hongkongensis type strain (UST20020801(T)).</title>
        <authorList>
            <person name="Riedel T."/>
            <person name="Held B."/>
            <person name="Nolan M."/>
            <person name="Lucas S."/>
            <person name="Lapidus A."/>
            <person name="Tice H."/>
            <person name="Del Rio T.G."/>
            <person name="Cheng J.F."/>
            <person name="Han C."/>
            <person name="Tapia R."/>
            <person name="Goodwin L.A."/>
            <person name="Pitluck S."/>
            <person name="Liolios K."/>
            <person name="Mavromatis K."/>
            <person name="Pagani I."/>
            <person name="Ivanova N."/>
            <person name="Mikhailova N."/>
            <person name="Pati A."/>
            <person name="Chen A."/>
            <person name="Palaniappan K."/>
            <person name="Rohde M."/>
            <person name="Tindall B.J."/>
            <person name="Detter J.C."/>
            <person name="Goker M."/>
            <person name="Woyke T."/>
            <person name="Bristow J."/>
            <person name="Eisen J.A."/>
            <person name="Markowitz V."/>
            <person name="Hugenholtz P."/>
            <person name="Klenk H.P."/>
            <person name="Kyrpides N.C."/>
        </authorList>
    </citation>
    <scope>NUCLEOTIDE SEQUENCE</scope>
    <source>
        <strain evidence="2">DSM 17368 / JCM 12287 / NRRL B-23963</strain>
    </source>
</reference>
<dbReference type="AlphaFoldDB" id="G8R3Y3"/>
<dbReference type="Gene3D" id="3.30.1460.30">
    <property type="entry name" value="YgaC/TfoX-N like chaperone"/>
    <property type="match status" value="1"/>
</dbReference>
<sequence>MTEQESLFNSIGEKLGEKSQMFGKPCYKVNKKAFACFFQNAMVFKLTDEAHKKALSLDGSQLFDPSGKGRAMKEWVQVPFDYKEQWKGFAEKALEYVGDR</sequence>
<dbReference type="KEGG" id="oho:Oweho_1005"/>
<evidence type="ECO:0000313" key="1">
    <source>
        <dbReference type="EMBL" id="AEV32015.1"/>
    </source>
</evidence>
<organism evidence="1 2">
    <name type="scientific">Owenweeksia hongkongensis (strain DSM 17368 / CIP 108786 / JCM 12287 / NRRL B-23963 / UST20020801)</name>
    <dbReference type="NCBI Taxonomy" id="926562"/>
    <lineage>
        <taxon>Bacteria</taxon>
        <taxon>Pseudomonadati</taxon>
        <taxon>Bacteroidota</taxon>
        <taxon>Flavobacteriia</taxon>
        <taxon>Flavobacteriales</taxon>
        <taxon>Owenweeksiaceae</taxon>
        <taxon>Owenweeksia</taxon>
    </lineage>
</organism>
<dbReference type="RefSeq" id="WP_014201375.1">
    <property type="nucleotide sequence ID" value="NC_016599.1"/>
</dbReference>
<dbReference type="SUPFAM" id="SSF159894">
    <property type="entry name" value="YgaC/TfoX-N like"/>
    <property type="match status" value="1"/>
</dbReference>
<proteinExistence type="predicted"/>
<protein>
    <recommendedName>
        <fullName evidence="3">TfoX N-terminal domain-containing protein</fullName>
    </recommendedName>
</protein>
<evidence type="ECO:0008006" key="3">
    <source>
        <dbReference type="Google" id="ProtNLM"/>
    </source>
</evidence>
<evidence type="ECO:0000313" key="2">
    <source>
        <dbReference type="Proteomes" id="UP000005631"/>
    </source>
</evidence>
<name>G8R3Y3_OWEHD</name>